<organism evidence="2 3">
    <name type="scientific">Geodermatophilus tzadiensis</name>
    <dbReference type="NCBI Taxonomy" id="1137988"/>
    <lineage>
        <taxon>Bacteria</taxon>
        <taxon>Bacillati</taxon>
        <taxon>Actinomycetota</taxon>
        <taxon>Actinomycetes</taxon>
        <taxon>Geodermatophilales</taxon>
        <taxon>Geodermatophilaceae</taxon>
        <taxon>Geodermatophilus</taxon>
    </lineage>
</organism>
<dbReference type="RefSeq" id="WP_146146134.1">
    <property type="nucleotide sequence ID" value="NZ_PVTG01000009.1"/>
</dbReference>
<feature type="transmembrane region" description="Helical" evidence="1">
    <location>
        <begin position="79"/>
        <end position="97"/>
    </location>
</feature>
<sequence>MRDAILHRPVVVGLVVFVLSGAAALWASRDGPLWPAMSWSVVLSPPVIAAAFGLTAFLVARLMRTSAEDGRMARQRAGAWLGVLVVGGAVVVLAWSLEGLRHSPHVGEWIGLGLGLLLGLLTWLLLWELRSKQRR</sequence>
<keyword evidence="1" id="KW-0472">Membrane</keyword>
<evidence type="ECO:0000313" key="2">
    <source>
        <dbReference type="EMBL" id="PRY48382.1"/>
    </source>
</evidence>
<feature type="transmembrane region" description="Helical" evidence="1">
    <location>
        <begin position="109"/>
        <end position="127"/>
    </location>
</feature>
<keyword evidence="1" id="KW-0812">Transmembrane</keyword>
<protein>
    <recommendedName>
        <fullName evidence="4">Transmembrane protein</fullName>
    </recommendedName>
</protein>
<gene>
    <name evidence="2" type="ORF">LY71_10919</name>
</gene>
<comment type="caution">
    <text evidence="2">The sequence shown here is derived from an EMBL/GenBank/DDBJ whole genome shotgun (WGS) entry which is preliminary data.</text>
</comment>
<proteinExistence type="predicted"/>
<dbReference type="Proteomes" id="UP000239210">
    <property type="component" value="Unassembled WGS sequence"/>
</dbReference>
<evidence type="ECO:0000313" key="3">
    <source>
        <dbReference type="Proteomes" id="UP000239210"/>
    </source>
</evidence>
<evidence type="ECO:0008006" key="4">
    <source>
        <dbReference type="Google" id="ProtNLM"/>
    </source>
</evidence>
<accession>A0A2T0TRN3</accession>
<reference evidence="2 3" key="1">
    <citation type="submission" date="2018-03" db="EMBL/GenBank/DDBJ databases">
        <title>Genomic Encyclopedia of Archaeal and Bacterial Type Strains, Phase II (KMG-II): from individual species to whole genera.</title>
        <authorList>
            <person name="Goeker M."/>
        </authorList>
    </citation>
    <scope>NUCLEOTIDE SEQUENCE [LARGE SCALE GENOMIC DNA]</scope>
    <source>
        <strain evidence="2 3">DSM 45416</strain>
    </source>
</reference>
<evidence type="ECO:0000256" key="1">
    <source>
        <dbReference type="SAM" id="Phobius"/>
    </source>
</evidence>
<dbReference type="EMBL" id="PVTG01000009">
    <property type="protein sequence ID" value="PRY48382.1"/>
    <property type="molecule type" value="Genomic_DNA"/>
</dbReference>
<keyword evidence="3" id="KW-1185">Reference proteome</keyword>
<keyword evidence="1" id="KW-1133">Transmembrane helix</keyword>
<name>A0A2T0TRN3_9ACTN</name>
<dbReference type="AlphaFoldDB" id="A0A2T0TRN3"/>
<feature type="transmembrane region" description="Helical" evidence="1">
    <location>
        <begin position="37"/>
        <end position="59"/>
    </location>
</feature>